<feature type="domain" description="PpiC" evidence="3">
    <location>
        <begin position="242"/>
        <end position="366"/>
    </location>
</feature>
<keyword evidence="1" id="KW-0697">Rotamase</keyword>
<sequence>MKHLKKILALLLALTLLLSLGACKKKEGTGDDADPGSTVADDTVVAKVNDQTITYGEYIDVLNSYLQNYGLTDAYLDQFLGDQANDFRDSIMNELVSQKVILEQSKALELDTLTEEEQADVKEQVDGYFSSIKESIKAEVEEELEADESLELDVDEEVEKRFNDFIEQSGYTEEYVTQVYTESAILSKVYASIVDPVTVTDEEVKAHYDELLAEQQKNAEEDLDTAVSDYFASDALNVYVPSGFRYVKHILIKIPDEQYTEINTLRADDEEAADELYEQELEKLKPKAEEVLAKVKAGEDFDKLIEEYGEDPGMTTEPNKSQGYAVYTNASLVQEFKDAALALDKVGDTTELVASSYGYHIIKFVSEPTVGPIAFETVKSTVSDNLLNSKKVELWNATVTEWREGMTVEIHTDLFHSEAADSE</sequence>
<dbReference type="Pfam" id="PF13616">
    <property type="entry name" value="Rotamase_3"/>
    <property type="match status" value="1"/>
</dbReference>
<dbReference type="InterPro" id="IPR000297">
    <property type="entry name" value="PPIase_PpiC"/>
</dbReference>
<dbReference type="InterPro" id="IPR050245">
    <property type="entry name" value="PrsA_foldase"/>
</dbReference>
<name>A0A926DEU0_9FIRM</name>
<feature type="signal peptide" evidence="2">
    <location>
        <begin position="1"/>
        <end position="21"/>
    </location>
</feature>
<dbReference type="PROSITE" id="PS51257">
    <property type="entry name" value="PROKAR_LIPOPROTEIN"/>
    <property type="match status" value="1"/>
</dbReference>
<dbReference type="AlphaFoldDB" id="A0A926DEU0"/>
<dbReference type="EMBL" id="JACRSP010000003">
    <property type="protein sequence ID" value="MBC8536531.1"/>
    <property type="molecule type" value="Genomic_DNA"/>
</dbReference>
<dbReference type="GO" id="GO:0003755">
    <property type="term" value="F:peptidyl-prolyl cis-trans isomerase activity"/>
    <property type="evidence" value="ECO:0007669"/>
    <property type="project" value="UniProtKB-KW"/>
</dbReference>
<evidence type="ECO:0000256" key="1">
    <source>
        <dbReference type="PROSITE-ProRule" id="PRU00278"/>
    </source>
</evidence>
<evidence type="ECO:0000259" key="3">
    <source>
        <dbReference type="PROSITE" id="PS50198"/>
    </source>
</evidence>
<protein>
    <submittedName>
        <fullName evidence="4">Peptidylprolyl isomerase</fullName>
    </submittedName>
</protein>
<dbReference type="Gene3D" id="1.10.4030.10">
    <property type="entry name" value="Porin chaperone SurA, peptide-binding domain"/>
    <property type="match status" value="1"/>
</dbReference>
<dbReference type="Pfam" id="PF13623">
    <property type="entry name" value="SurA_N_2"/>
    <property type="match status" value="1"/>
</dbReference>
<keyword evidence="5" id="KW-1185">Reference proteome</keyword>
<dbReference type="SUPFAM" id="SSF109998">
    <property type="entry name" value="Triger factor/SurA peptide-binding domain-like"/>
    <property type="match status" value="1"/>
</dbReference>
<organism evidence="4 5">
    <name type="scientific">Feifania hominis</name>
    <dbReference type="NCBI Taxonomy" id="2763660"/>
    <lineage>
        <taxon>Bacteria</taxon>
        <taxon>Bacillati</taxon>
        <taxon>Bacillota</taxon>
        <taxon>Clostridia</taxon>
        <taxon>Eubacteriales</taxon>
        <taxon>Feifaniaceae</taxon>
        <taxon>Feifania</taxon>
    </lineage>
</organism>
<dbReference type="Proteomes" id="UP000620366">
    <property type="component" value="Unassembled WGS sequence"/>
</dbReference>
<keyword evidence="2" id="KW-0732">Signal</keyword>
<dbReference type="PROSITE" id="PS50198">
    <property type="entry name" value="PPIC_PPIASE_2"/>
    <property type="match status" value="1"/>
</dbReference>
<reference evidence="4" key="1">
    <citation type="submission" date="2020-08" db="EMBL/GenBank/DDBJ databases">
        <title>Genome public.</title>
        <authorList>
            <person name="Liu C."/>
            <person name="Sun Q."/>
        </authorList>
    </citation>
    <scope>NUCLEOTIDE SEQUENCE</scope>
    <source>
        <strain evidence="4">BX7</strain>
    </source>
</reference>
<keyword evidence="1 4" id="KW-0413">Isomerase</keyword>
<dbReference type="InterPro" id="IPR027304">
    <property type="entry name" value="Trigger_fact/SurA_dom_sf"/>
</dbReference>
<evidence type="ECO:0000256" key="2">
    <source>
        <dbReference type="SAM" id="SignalP"/>
    </source>
</evidence>
<accession>A0A926DEU0</accession>
<dbReference type="PANTHER" id="PTHR47245:SF2">
    <property type="entry name" value="PEPTIDYL-PROLYL CIS-TRANS ISOMERASE HP_0175-RELATED"/>
    <property type="match status" value="1"/>
</dbReference>
<proteinExistence type="predicted"/>
<gene>
    <name evidence="4" type="ORF">H8695_07525</name>
</gene>
<comment type="caution">
    <text evidence="4">The sequence shown here is derived from an EMBL/GenBank/DDBJ whole genome shotgun (WGS) entry which is preliminary data.</text>
</comment>
<dbReference type="Gene3D" id="3.10.50.40">
    <property type="match status" value="1"/>
</dbReference>
<feature type="chain" id="PRO_5039248544" evidence="2">
    <location>
        <begin position="22"/>
        <end position="423"/>
    </location>
</feature>
<dbReference type="SUPFAM" id="SSF54534">
    <property type="entry name" value="FKBP-like"/>
    <property type="match status" value="1"/>
</dbReference>
<dbReference type="InterPro" id="IPR046357">
    <property type="entry name" value="PPIase_dom_sf"/>
</dbReference>
<evidence type="ECO:0000313" key="4">
    <source>
        <dbReference type="EMBL" id="MBC8536531.1"/>
    </source>
</evidence>
<evidence type="ECO:0000313" key="5">
    <source>
        <dbReference type="Proteomes" id="UP000620366"/>
    </source>
</evidence>
<dbReference type="RefSeq" id="WP_249300375.1">
    <property type="nucleotide sequence ID" value="NZ_JACRSP010000003.1"/>
</dbReference>
<dbReference type="PANTHER" id="PTHR47245">
    <property type="entry name" value="PEPTIDYLPROLYL ISOMERASE"/>
    <property type="match status" value="1"/>
</dbReference>